<feature type="compositionally biased region" description="Low complexity" evidence="10">
    <location>
        <begin position="1176"/>
        <end position="1185"/>
    </location>
</feature>
<evidence type="ECO:0000256" key="10">
    <source>
        <dbReference type="SAM" id="MobiDB-lite"/>
    </source>
</evidence>
<sequence length="1607" mass="174551">MEGQRHQYIPAASLPVGLPPPPPRHPPTQPQSMVPPPPPGPPPGTGYGFSSQQSWDRHPLSQGLPPPPPLPPSLAAANQNQHLTYNRQSTPLSVPLIPPSSESHPLTAATYIPGPDTFGVGIPPLDSHRHSTYDNANQSYVQSNANQSTHRKEAAIPPQSARYVSAPLILHDDVHELVSSSLPTTIPQNAQTHAAGRGPDSSELYPHNSTLGGVSPNEAAAIWPLDRVLLWLAQNGFSNDWQETFKSLELQGADFLELGHGSNGRPNYGKLHKVVYPQLAKECEKSGTGWDQAREREEGKRLRRLIRRIHDDGNLDSGIPIPRRQEHQQPQSASVPSDAGSEISPIHVHEPVSAHPGFGTAENSPGQTSGLQALHAGYQRQSAGQMRSVTLPISTSRESSALEPKVSEATPWTRLGATRTASASIGSDHQRQSLSLSSDGGGLPAIPFRPHEDSPQSGSPAAQHASLAFSGTTASSIGDPFSRYEHSRGNSSDSINGGSRVAPSAGSRYYESRKQGQTSARPSPQEPGPRQFGNENYSSYSKEPSKGFLTSFFKRKPPKGSDSGHPSPDEHGSESPTSPMYIRQQNGSYLPFTKSDYNASDTSLADRLPTAPSSESASTRAKSGQKTKKWIFVTSDLLNYRLVDITDIDTVDTLRTVICSKLGIFDWPSAQIFLTEPGQTEHEEPMNDTALWVCQGRKADPVASLKFYVRGPQISIGNPPQIVHGLGIPIPEKNAVSPTTGQQVHRKPLDDEAISRISQQNQNPSPSSPLSSRQPASSVHPTERGESQLQTGGSAGDGTPEPAQLLGSDKADLLARYEEHQREVERKQKAYRISKLPPVQPRKDMYGETGYRREGVIDFDTPRISPYDNSEKKNETLIPRRKPPFPPPESSTLTKVNSLSKRNVDRVHPPAPNQSRGLAAAIASVGKMSSSIGTPSPSAPPVPVPQALAPGVDGLNADSASVYPAQRSPDDKRVIAKPVAEQNANVSTRNAEQPPPADSSVQERPQLQSRKSYGPEFDFEEAKVSFESSPQPQEESDEESDDGLFAIPLTTSKKQDKAQKAAPSTPSVSKEPKKPTLKLETDKRKSKASVAFKSPTIGTFMHSPNEPGDVKESFYSPSSPQPEGLSRRRSFAGGDVWADRPPVEGVIENLDEFFPDIDLDAPYLEGNPASPPPSPAAKGPSGSDPNLKGRDDPPPYTALPGGSGSDTLGSDESTLRPGDTNVVARRNVGRSGGLTRMKSIREVAKGANQTHRNRSIHTSGNQKSGDILRRKSTKMFGARIMQISPKPGKRLDYLEPLPQNNSSQGSQLQRQPTFRIIRGQLIGKGTYGRVYLGMNADNGEVLAVKQVEINPRLVGQDTDRVKEMVAAMDHEIDTMQHLEHPNIVQYLGCERGEFSISIYLEYISGGSIGSCLRKHGKFEESVVKSLTRQTLSGLAYLHDKGILHRDMKADNILLDLDGTCKISDFGISKKSDNIYGNDSSNSMQGSVFWMAPEVIQSQGQGYSAKVDIWSLGCVVLEMFAGRRPWSKEEAIGAIFKLGSLNQAPPIPDDVSMNISPEALAFMYDCFTIDTYERPTAETLLTQHPFCIPDPSYNFLDTELYAKIRHVL</sequence>
<feature type="compositionally biased region" description="Polar residues" evidence="10">
    <location>
        <begin position="890"/>
        <end position="901"/>
    </location>
</feature>
<name>A0A507QRP8_MONPU</name>
<evidence type="ECO:0000313" key="12">
    <source>
        <dbReference type="EMBL" id="TQB71211.1"/>
    </source>
</evidence>
<feature type="compositionally biased region" description="Polar residues" evidence="10">
    <location>
        <begin position="361"/>
        <end position="370"/>
    </location>
</feature>
<gene>
    <name evidence="12" type="ORF">MPDQ_007741</name>
</gene>
<comment type="catalytic activity">
    <reaction evidence="7">
        <text>L-seryl-[protein] + ATP = O-phospho-L-seryl-[protein] + ADP + H(+)</text>
        <dbReference type="Rhea" id="RHEA:17989"/>
        <dbReference type="Rhea" id="RHEA-COMP:9863"/>
        <dbReference type="Rhea" id="RHEA-COMP:11604"/>
        <dbReference type="ChEBI" id="CHEBI:15378"/>
        <dbReference type="ChEBI" id="CHEBI:29999"/>
        <dbReference type="ChEBI" id="CHEBI:30616"/>
        <dbReference type="ChEBI" id="CHEBI:83421"/>
        <dbReference type="ChEBI" id="CHEBI:456216"/>
        <dbReference type="EC" id="2.7.11.24"/>
    </reaction>
    <physiologicalReaction direction="left-to-right" evidence="7">
        <dbReference type="Rhea" id="RHEA:17990"/>
    </physiologicalReaction>
</comment>
<evidence type="ECO:0000256" key="9">
    <source>
        <dbReference type="PROSITE-ProRule" id="PRU10141"/>
    </source>
</evidence>
<feature type="compositionally biased region" description="Low complexity" evidence="10">
    <location>
        <begin position="758"/>
        <end position="778"/>
    </location>
</feature>
<dbReference type="SMART" id="SM00220">
    <property type="entry name" value="S_TKc"/>
    <property type="match status" value="1"/>
</dbReference>
<dbReference type="GO" id="GO:0005524">
    <property type="term" value="F:ATP binding"/>
    <property type="evidence" value="ECO:0007669"/>
    <property type="project" value="UniProtKB-UniRule"/>
</dbReference>
<protein>
    <recommendedName>
        <fullName evidence="8">Mitogen-activated protein kinase kinae kinase bck1</fullName>
        <ecNumber evidence="1">2.7.11.24</ecNumber>
    </recommendedName>
</protein>
<dbReference type="CDD" id="cd06629">
    <property type="entry name" value="STKc_Bck1_like"/>
    <property type="match status" value="1"/>
</dbReference>
<feature type="compositionally biased region" description="Polar residues" evidence="10">
    <location>
        <begin position="611"/>
        <end position="621"/>
    </location>
</feature>
<dbReference type="SUPFAM" id="SSF56112">
    <property type="entry name" value="Protein kinase-like (PK-like)"/>
    <property type="match status" value="1"/>
</dbReference>
<dbReference type="InterPro" id="IPR050538">
    <property type="entry name" value="MAP_kinase_kinase_kinase"/>
</dbReference>
<feature type="domain" description="Protein kinase" evidence="11">
    <location>
        <begin position="1316"/>
        <end position="1586"/>
    </location>
</feature>
<feature type="region of interest" description="Disordered" evidence="10">
    <location>
        <begin position="820"/>
        <end position="846"/>
    </location>
</feature>
<evidence type="ECO:0000256" key="2">
    <source>
        <dbReference type="ARBA" id="ARBA00022679"/>
    </source>
</evidence>
<feature type="region of interest" description="Disordered" evidence="10">
    <location>
        <begin position="600"/>
        <end position="621"/>
    </location>
</feature>
<evidence type="ECO:0000256" key="7">
    <source>
        <dbReference type="ARBA" id="ARBA00048130"/>
    </source>
</evidence>
<feature type="compositionally biased region" description="Polar residues" evidence="10">
    <location>
        <begin position="574"/>
        <end position="583"/>
    </location>
</feature>
<feature type="compositionally biased region" description="Basic and acidic residues" evidence="10">
    <location>
        <begin position="1070"/>
        <end position="1083"/>
    </location>
</feature>
<evidence type="ECO:0000259" key="11">
    <source>
        <dbReference type="PROSITE" id="PS50011"/>
    </source>
</evidence>
<evidence type="ECO:0000256" key="6">
    <source>
        <dbReference type="ARBA" id="ARBA00047919"/>
    </source>
</evidence>
<feature type="region of interest" description="Disordered" evidence="10">
    <location>
        <begin position="859"/>
        <end position="1140"/>
    </location>
</feature>
<dbReference type="PROSITE" id="PS00108">
    <property type="entry name" value="PROTEIN_KINASE_ST"/>
    <property type="match status" value="1"/>
</dbReference>
<evidence type="ECO:0000256" key="1">
    <source>
        <dbReference type="ARBA" id="ARBA00012411"/>
    </source>
</evidence>
<comment type="catalytic activity">
    <reaction evidence="6">
        <text>L-threonyl-[protein] + ATP = O-phospho-L-threonyl-[protein] + ADP + H(+)</text>
        <dbReference type="Rhea" id="RHEA:46608"/>
        <dbReference type="Rhea" id="RHEA-COMP:11060"/>
        <dbReference type="Rhea" id="RHEA-COMP:11605"/>
        <dbReference type="ChEBI" id="CHEBI:15378"/>
        <dbReference type="ChEBI" id="CHEBI:30013"/>
        <dbReference type="ChEBI" id="CHEBI:30616"/>
        <dbReference type="ChEBI" id="CHEBI:61977"/>
        <dbReference type="ChEBI" id="CHEBI:456216"/>
        <dbReference type="EC" id="2.7.11.24"/>
    </reaction>
    <physiologicalReaction direction="left-to-right" evidence="6">
        <dbReference type="Rhea" id="RHEA:46609"/>
    </physiologicalReaction>
</comment>
<organism evidence="12 13">
    <name type="scientific">Monascus purpureus</name>
    <name type="common">Red mold</name>
    <name type="synonym">Monascus anka</name>
    <dbReference type="NCBI Taxonomy" id="5098"/>
    <lineage>
        <taxon>Eukaryota</taxon>
        <taxon>Fungi</taxon>
        <taxon>Dikarya</taxon>
        <taxon>Ascomycota</taxon>
        <taxon>Pezizomycotina</taxon>
        <taxon>Eurotiomycetes</taxon>
        <taxon>Eurotiomycetidae</taxon>
        <taxon>Eurotiales</taxon>
        <taxon>Aspergillaceae</taxon>
        <taxon>Monascus</taxon>
    </lineage>
</organism>
<dbReference type="Proteomes" id="UP000319663">
    <property type="component" value="Unassembled WGS sequence"/>
</dbReference>
<evidence type="ECO:0000256" key="5">
    <source>
        <dbReference type="ARBA" id="ARBA00022840"/>
    </source>
</evidence>
<feature type="region of interest" description="Disordered" evidence="10">
    <location>
        <begin position="758"/>
        <end position="805"/>
    </location>
</feature>
<feature type="compositionally biased region" description="Polar residues" evidence="10">
    <location>
        <begin position="999"/>
        <end position="1011"/>
    </location>
</feature>
<dbReference type="InterPro" id="IPR008271">
    <property type="entry name" value="Ser/Thr_kinase_AS"/>
</dbReference>
<dbReference type="PANTHER" id="PTHR48016:SF48">
    <property type="entry name" value="SERINE_THREONINE-PROTEIN KINASE BCK1_SLK1_SSP31"/>
    <property type="match status" value="1"/>
</dbReference>
<dbReference type="Gene3D" id="1.10.510.10">
    <property type="entry name" value="Transferase(Phosphotransferase) domain 1"/>
    <property type="match status" value="1"/>
</dbReference>
<keyword evidence="13" id="KW-1185">Reference proteome</keyword>
<dbReference type="STRING" id="5098.A0A507QRP8"/>
<feature type="region of interest" description="Disordered" evidence="10">
    <location>
        <begin position="1"/>
        <end position="76"/>
    </location>
</feature>
<dbReference type="GO" id="GO:0004707">
    <property type="term" value="F:MAP kinase activity"/>
    <property type="evidence" value="ECO:0007669"/>
    <property type="project" value="UniProtKB-EC"/>
</dbReference>
<dbReference type="FunFam" id="1.10.510.10:FF:000182">
    <property type="entry name" value="MAP kinase kinase kinase mkh1"/>
    <property type="match status" value="1"/>
</dbReference>
<proteinExistence type="predicted"/>
<dbReference type="PANTHER" id="PTHR48016">
    <property type="entry name" value="MAP KINASE KINASE KINASE SSK2-RELATED-RELATED"/>
    <property type="match status" value="1"/>
</dbReference>
<dbReference type="PROSITE" id="PS50011">
    <property type="entry name" value="PROTEIN_KINASE_DOM"/>
    <property type="match status" value="1"/>
</dbReference>
<feature type="compositionally biased region" description="Polar residues" evidence="10">
    <location>
        <begin position="982"/>
        <end position="991"/>
    </location>
</feature>
<dbReference type="PROSITE" id="PS00107">
    <property type="entry name" value="PROTEIN_KINASE_ATP"/>
    <property type="match status" value="1"/>
</dbReference>
<feature type="compositionally biased region" description="Pro residues" evidence="10">
    <location>
        <begin position="17"/>
        <end position="44"/>
    </location>
</feature>
<dbReference type="InterPro" id="IPR017441">
    <property type="entry name" value="Protein_kinase_ATP_BS"/>
</dbReference>
<dbReference type="InterPro" id="IPR011009">
    <property type="entry name" value="Kinase-like_dom_sf"/>
</dbReference>
<reference evidence="12 13" key="1">
    <citation type="submission" date="2019-06" db="EMBL/GenBank/DDBJ databases">
        <title>Wine fermentation using esterase from Monascus purpureus.</title>
        <authorList>
            <person name="Geng C."/>
            <person name="Zhang Y."/>
        </authorList>
    </citation>
    <scope>NUCLEOTIDE SEQUENCE [LARGE SCALE GENOMIC DNA]</scope>
    <source>
        <strain evidence="12">HQ1</strain>
    </source>
</reference>
<dbReference type="EMBL" id="VIFY01000086">
    <property type="protein sequence ID" value="TQB71211.1"/>
    <property type="molecule type" value="Genomic_DNA"/>
</dbReference>
<feature type="compositionally biased region" description="Polar residues" evidence="10">
    <location>
        <begin position="533"/>
        <end position="542"/>
    </location>
</feature>
<keyword evidence="4" id="KW-0418">Kinase</keyword>
<keyword evidence="5 9" id="KW-0067">ATP-binding</keyword>
<evidence type="ECO:0000256" key="3">
    <source>
        <dbReference type="ARBA" id="ARBA00022741"/>
    </source>
</evidence>
<feature type="region of interest" description="Disordered" evidence="10">
    <location>
        <begin position="394"/>
        <end position="583"/>
    </location>
</feature>
<dbReference type="EC" id="2.7.11.24" evidence="1"/>
<feature type="region of interest" description="Disordered" evidence="10">
    <location>
        <begin position="1158"/>
        <end position="1265"/>
    </location>
</feature>
<evidence type="ECO:0000256" key="8">
    <source>
        <dbReference type="ARBA" id="ARBA00068103"/>
    </source>
</evidence>
<comment type="caution">
    <text evidence="12">The sequence shown here is derived from an EMBL/GenBank/DDBJ whole genome shotgun (WGS) entry which is preliminary data.</text>
</comment>
<evidence type="ECO:0000256" key="4">
    <source>
        <dbReference type="ARBA" id="ARBA00022777"/>
    </source>
</evidence>
<feature type="binding site" evidence="9">
    <location>
        <position position="1345"/>
    </location>
    <ligand>
        <name>ATP</name>
        <dbReference type="ChEBI" id="CHEBI:30616"/>
    </ligand>
</feature>
<keyword evidence="3 9" id="KW-0547">Nucleotide-binding</keyword>
<dbReference type="InterPro" id="IPR000719">
    <property type="entry name" value="Prot_kinase_dom"/>
</dbReference>
<keyword evidence="2" id="KW-0808">Transferase</keyword>
<dbReference type="Pfam" id="PF00069">
    <property type="entry name" value="Pkinase"/>
    <property type="match status" value="1"/>
</dbReference>
<accession>A0A507QRP8</accession>
<evidence type="ECO:0000313" key="13">
    <source>
        <dbReference type="Proteomes" id="UP000319663"/>
    </source>
</evidence>
<feature type="region of interest" description="Disordered" evidence="10">
    <location>
        <begin position="313"/>
        <end position="370"/>
    </location>
</feature>